<evidence type="ECO:0000313" key="1">
    <source>
        <dbReference type="EMBL" id="EFI95199.1"/>
    </source>
</evidence>
<protein>
    <submittedName>
        <fullName evidence="1">Uncharacterized protein</fullName>
    </submittedName>
</protein>
<dbReference type="EMBL" id="GL377308">
    <property type="protein sequence ID" value="EFI95199.1"/>
    <property type="molecule type" value="Genomic_DNA"/>
</dbReference>
<dbReference type="OrthoDB" id="3215534at2759"/>
<dbReference type="eggNOG" id="ENOG502SSNS">
    <property type="taxonomic scope" value="Eukaryota"/>
</dbReference>
<dbReference type="HOGENOM" id="CLU_2216269_0_0_1"/>
<sequence>ILAQYEIAHDMIVKFVGRDAPFRSCRHKVETTHIMEALSIEDPRFPVDCAEVLRLLRLYGPDGKRLQHPKVIEMMNDDSPPEYNAKPMKRFLRLLKEVDQQYNGQRG</sequence>
<dbReference type="KEGG" id="scm:SCHCO_057463"/>
<dbReference type="RefSeq" id="XP_003030102.1">
    <property type="nucleotide sequence ID" value="XM_003030056.1"/>
</dbReference>
<accession>D8Q998</accession>
<gene>
    <name evidence="1" type="ORF">SCHCODRAFT_57463</name>
</gene>
<evidence type="ECO:0000313" key="2">
    <source>
        <dbReference type="Proteomes" id="UP000007431"/>
    </source>
</evidence>
<dbReference type="InParanoid" id="D8Q998"/>
<dbReference type="GeneID" id="9591522"/>
<organism evidence="2">
    <name type="scientific">Schizophyllum commune (strain H4-8 / FGSC 9210)</name>
    <name type="common">Split gill fungus</name>
    <dbReference type="NCBI Taxonomy" id="578458"/>
    <lineage>
        <taxon>Eukaryota</taxon>
        <taxon>Fungi</taxon>
        <taxon>Dikarya</taxon>
        <taxon>Basidiomycota</taxon>
        <taxon>Agaricomycotina</taxon>
        <taxon>Agaricomycetes</taxon>
        <taxon>Agaricomycetidae</taxon>
        <taxon>Agaricales</taxon>
        <taxon>Schizophyllaceae</taxon>
        <taxon>Schizophyllum</taxon>
    </lineage>
</organism>
<proteinExistence type="predicted"/>
<name>D8Q998_SCHCM</name>
<dbReference type="VEuPathDB" id="FungiDB:SCHCODRAFT_057463"/>
<keyword evidence="2" id="KW-1185">Reference proteome</keyword>
<dbReference type="Proteomes" id="UP000007431">
    <property type="component" value="Unassembled WGS sequence"/>
</dbReference>
<dbReference type="AlphaFoldDB" id="D8Q998"/>
<reference evidence="1 2" key="1">
    <citation type="journal article" date="2010" name="Nat. Biotechnol.">
        <title>Genome sequence of the model mushroom Schizophyllum commune.</title>
        <authorList>
            <person name="Ohm R.A."/>
            <person name="de Jong J.F."/>
            <person name="Lugones L.G."/>
            <person name="Aerts A."/>
            <person name="Kothe E."/>
            <person name="Stajich J.E."/>
            <person name="de Vries R.P."/>
            <person name="Record E."/>
            <person name="Levasseur A."/>
            <person name="Baker S.E."/>
            <person name="Bartholomew K.A."/>
            <person name="Coutinho P.M."/>
            <person name="Erdmann S."/>
            <person name="Fowler T.J."/>
            <person name="Gathman A.C."/>
            <person name="Lombard V."/>
            <person name="Henrissat B."/>
            <person name="Knabe N."/>
            <person name="Kuees U."/>
            <person name="Lilly W.W."/>
            <person name="Lindquist E."/>
            <person name="Lucas S."/>
            <person name="Magnuson J.K."/>
            <person name="Piumi F."/>
            <person name="Raudaskoski M."/>
            <person name="Salamov A."/>
            <person name="Schmutz J."/>
            <person name="Schwarze F.W.M.R."/>
            <person name="vanKuyk P.A."/>
            <person name="Horton J.S."/>
            <person name="Grigoriev I.V."/>
            <person name="Woesten H.A.B."/>
        </authorList>
    </citation>
    <scope>NUCLEOTIDE SEQUENCE [LARGE SCALE GENOMIC DNA]</scope>
    <source>
        <strain evidence="2">H4-8 / FGSC 9210</strain>
    </source>
</reference>
<feature type="non-terminal residue" evidence="1">
    <location>
        <position position="1"/>
    </location>
</feature>